<protein>
    <submittedName>
        <fullName evidence="1">Uncharacterized protein</fullName>
    </submittedName>
</protein>
<name>A0AB39VX37_9FLAO</name>
<sequence length="75" mass="7975">MPVPLVAYPDTPAVAVAVQAKVVPITLEFRVTKEVFPPEQIVCDNGKLVTVGVGFTDTVTVKILPVQVPDFGVTL</sequence>
<proteinExistence type="predicted"/>
<reference evidence="1" key="1">
    <citation type="submission" date="2024-07" db="EMBL/GenBank/DDBJ databases">
        <authorList>
            <person name="Biller S.J."/>
        </authorList>
    </citation>
    <scope>NUCLEOTIDE SEQUENCE</scope>
    <source>
        <strain evidence="1">WC2409</strain>
    </source>
</reference>
<gene>
    <name evidence="1" type="ORF">AB3G34_09340</name>
</gene>
<dbReference type="EMBL" id="CP165625">
    <property type="protein sequence ID" value="XDU94098.1"/>
    <property type="molecule type" value="Genomic_DNA"/>
</dbReference>
<accession>A0AB39VX37</accession>
<dbReference type="AlphaFoldDB" id="A0AB39VX37"/>
<dbReference type="RefSeq" id="WP_369752255.1">
    <property type="nucleotide sequence ID" value="NZ_CP165625.1"/>
</dbReference>
<organism evidence="1">
    <name type="scientific">Flavobacterium sp. WC2409</name>
    <dbReference type="NCBI Taxonomy" id="3234139"/>
    <lineage>
        <taxon>Bacteria</taxon>
        <taxon>Pseudomonadati</taxon>
        <taxon>Bacteroidota</taxon>
        <taxon>Flavobacteriia</taxon>
        <taxon>Flavobacteriales</taxon>
        <taxon>Flavobacteriaceae</taxon>
        <taxon>Flavobacterium</taxon>
    </lineage>
</organism>
<evidence type="ECO:0000313" key="1">
    <source>
        <dbReference type="EMBL" id="XDU94098.1"/>
    </source>
</evidence>